<protein>
    <recommendedName>
        <fullName evidence="3">Thiamine-binding periplasmic protein</fullName>
    </recommendedName>
</protein>
<feature type="transmembrane region" description="Helical" evidence="7">
    <location>
        <begin position="7"/>
        <end position="28"/>
    </location>
</feature>
<dbReference type="NCBIfam" id="TIGR01276">
    <property type="entry name" value="thiB"/>
    <property type="match status" value="1"/>
</dbReference>
<keyword evidence="9" id="KW-1185">Reference proteome</keyword>
<evidence type="ECO:0000256" key="6">
    <source>
        <dbReference type="ARBA" id="ARBA00022764"/>
    </source>
</evidence>
<dbReference type="InterPro" id="IPR005967">
    <property type="entry name" value="ThiB"/>
</dbReference>
<evidence type="ECO:0000313" key="8">
    <source>
        <dbReference type="EMBL" id="AKK20342.1"/>
    </source>
</evidence>
<dbReference type="NCBIfam" id="TIGR01254">
    <property type="entry name" value="sfuA"/>
    <property type="match status" value="1"/>
</dbReference>
<dbReference type="EMBL" id="CP004021">
    <property type="protein sequence ID" value="AKK20342.1"/>
    <property type="molecule type" value="Genomic_DNA"/>
</dbReference>
<dbReference type="Proteomes" id="UP000035503">
    <property type="component" value="Chromosome"/>
</dbReference>
<keyword evidence="7" id="KW-1133">Transmembrane helix</keyword>
<evidence type="ECO:0000256" key="2">
    <source>
        <dbReference type="ARBA" id="ARBA00008520"/>
    </source>
</evidence>
<gene>
    <name evidence="8" type="ORF">G293_03570</name>
</gene>
<dbReference type="GO" id="GO:0030288">
    <property type="term" value="C:outer membrane-bounded periplasmic space"/>
    <property type="evidence" value="ECO:0007669"/>
    <property type="project" value="InterPro"/>
</dbReference>
<dbReference type="AlphaFoldDB" id="A0A0G3I985"/>
<sequence>MKGKLELKIFVQMVVGATIIALTSYYTFDGLQAKPILTVYTYNSFFAHGGMGSKIKLAFEETCGCELRLIGFNGGVDLLNRLRIERENSPADLVLGLDYNLIDLAKKTGLFDKSYIDISQLKLPIKWNDDVFVPYDYGYLAFIYDKRHITQPPKSFDEFINSTEPWKIIYQDPRTSTLGLGLLLWIQKIYGDKSAAIWKKIATKTAIITKGWSEAYGLFLKGESDFVLSYSSSPAFHIFNDGQDNYGAVLFNEGHYLQVEVVAQLRSGRNPQLAQKFMQFIISPFSQKFLSTTNWMYPVIDVSMPEVYRKIKKPTKSLQLKEKDIIKYRNQWIYSWQNAISYP</sequence>
<evidence type="ECO:0000256" key="3">
    <source>
        <dbReference type="ARBA" id="ARBA00019815"/>
    </source>
</evidence>
<keyword evidence="6" id="KW-0574">Periplasm</keyword>
<comment type="subcellular location">
    <subcellularLocation>
        <location evidence="1">Periplasm</location>
    </subcellularLocation>
</comment>
<keyword evidence="7" id="KW-0472">Membrane</keyword>
<dbReference type="GO" id="GO:0015888">
    <property type="term" value="P:thiamine transport"/>
    <property type="evidence" value="ECO:0007669"/>
    <property type="project" value="InterPro"/>
</dbReference>
<dbReference type="Gene3D" id="3.40.190.10">
    <property type="entry name" value="Periplasmic binding protein-like II"/>
    <property type="match status" value="2"/>
</dbReference>
<proteinExistence type="inferred from homology"/>
<reference evidence="8 9" key="1">
    <citation type="journal article" date="2015" name="Genome Announc.">
        <title>Complete Genome Sequence of 'Candidatus Liberibacter africanus,' a Bacterium Associated with Citrus Huanglongbing.</title>
        <authorList>
            <person name="Lin H."/>
            <person name="Pietersen G."/>
            <person name="Han C."/>
            <person name="Read D.A."/>
            <person name="Lou B."/>
            <person name="Gupta G."/>
            <person name="Civerolo E.L."/>
        </authorList>
    </citation>
    <scope>NUCLEOTIDE SEQUENCE [LARGE SCALE GENOMIC DNA]</scope>
    <source>
        <strain evidence="8 9">PTSAPSY</strain>
    </source>
</reference>
<dbReference type="PATRIC" id="fig|1277257.4.peg.769"/>
<dbReference type="GO" id="GO:0030975">
    <property type="term" value="F:thiamine binding"/>
    <property type="evidence" value="ECO:0007669"/>
    <property type="project" value="InterPro"/>
</dbReference>
<dbReference type="PANTHER" id="PTHR30006">
    <property type="entry name" value="THIAMINE-BINDING PERIPLASMIC PROTEIN-RELATED"/>
    <property type="match status" value="1"/>
</dbReference>
<name>A0A0G3I985_LIBAF</name>
<dbReference type="SUPFAM" id="SSF53850">
    <property type="entry name" value="Periplasmic binding protein-like II"/>
    <property type="match status" value="1"/>
</dbReference>
<dbReference type="InterPro" id="IPR005948">
    <property type="entry name" value="ThiB-like"/>
</dbReference>
<comment type="similarity">
    <text evidence="2">Belongs to the bacterial solute-binding protein 1 family.</text>
</comment>
<evidence type="ECO:0000256" key="1">
    <source>
        <dbReference type="ARBA" id="ARBA00004418"/>
    </source>
</evidence>
<dbReference type="GO" id="GO:0030976">
    <property type="term" value="F:thiamine pyrophosphate binding"/>
    <property type="evidence" value="ECO:0007669"/>
    <property type="project" value="TreeGrafter"/>
</dbReference>
<evidence type="ECO:0000256" key="4">
    <source>
        <dbReference type="ARBA" id="ARBA00022448"/>
    </source>
</evidence>
<evidence type="ECO:0000313" key="9">
    <source>
        <dbReference type="Proteomes" id="UP000035503"/>
    </source>
</evidence>
<evidence type="ECO:0000256" key="5">
    <source>
        <dbReference type="ARBA" id="ARBA00022729"/>
    </source>
</evidence>
<dbReference type="Pfam" id="PF13416">
    <property type="entry name" value="SBP_bac_8"/>
    <property type="match status" value="1"/>
</dbReference>
<dbReference type="PANTHER" id="PTHR30006:SF3">
    <property type="entry name" value="THIAMINE-BINDING PERIPLASMIC PROTEIN"/>
    <property type="match status" value="1"/>
</dbReference>
<dbReference type="InterPro" id="IPR006059">
    <property type="entry name" value="SBP"/>
</dbReference>
<keyword evidence="4" id="KW-0813">Transport</keyword>
<evidence type="ECO:0000256" key="7">
    <source>
        <dbReference type="SAM" id="Phobius"/>
    </source>
</evidence>
<dbReference type="KEGG" id="lau:G293_03570"/>
<dbReference type="STRING" id="1277257.G293_03570"/>
<organism evidence="8 9">
    <name type="scientific">Candidatus Liberibacter africanus PTSAPSY</name>
    <dbReference type="NCBI Taxonomy" id="1277257"/>
    <lineage>
        <taxon>Bacteria</taxon>
        <taxon>Pseudomonadati</taxon>
        <taxon>Pseudomonadota</taxon>
        <taxon>Alphaproteobacteria</taxon>
        <taxon>Hyphomicrobiales</taxon>
        <taxon>Rhizobiaceae</taxon>
        <taxon>Liberibacter</taxon>
    </lineage>
</organism>
<keyword evidence="7" id="KW-0812">Transmembrane</keyword>
<keyword evidence="5" id="KW-0732">Signal</keyword>
<accession>A0A0G3I985</accession>